<dbReference type="PROSITE" id="PS50125">
    <property type="entry name" value="GUANYLATE_CYCLASE_2"/>
    <property type="match status" value="1"/>
</dbReference>
<comment type="caution">
    <text evidence="4">The sequence shown here is derived from an EMBL/GenBank/DDBJ whole genome shotgun (WGS) entry which is preliminary data.</text>
</comment>
<dbReference type="SMART" id="SM00044">
    <property type="entry name" value="CYCc"/>
    <property type="match status" value="1"/>
</dbReference>
<dbReference type="EMBL" id="JMCC02000069">
    <property type="protein sequence ID" value="KIG14641.1"/>
    <property type="molecule type" value="Genomic_DNA"/>
</dbReference>
<dbReference type="Gene3D" id="1.10.510.10">
    <property type="entry name" value="Transferase(Phosphotransferase) domain 1"/>
    <property type="match status" value="1"/>
</dbReference>
<evidence type="ECO:0000256" key="1">
    <source>
        <dbReference type="ARBA" id="ARBA00004167"/>
    </source>
</evidence>
<dbReference type="SMART" id="SM00220">
    <property type="entry name" value="S_TKc"/>
    <property type="match status" value="1"/>
</dbReference>
<dbReference type="Pfam" id="PF01590">
    <property type="entry name" value="GAF"/>
    <property type="match status" value="1"/>
</dbReference>
<dbReference type="Gene3D" id="3.30.70.1230">
    <property type="entry name" value="Nucleotide cyclase"/>
    <property type="match status" value="1"/>
</dbReference>
<dbReference type="InterPro" id="IPR029787">
    <property type="entry name" value="Nucleotide_cyclase"/>
</dbReference>
<dbReference type="CDD" id="cd14014">
    <property type="entry name" value="STKc_PknB_like"/>
    <property type="match status" value="1"/>
</dbReference>
<feature type="domain" description="Guanylate cyclase" evidence="3">
    <location>
        <begin position="1529"/>
        <end position="1655"/>
    </location>
</feature>
<dbReference type="Pfam" id="PF00211">
    <property type="entry name" value="Guanylate_cyc"/>
    <property type="match status" value="1"/>
</dbReference>
<dbReference type="RefSeq" id="WP_052553294.1">
    <property type="nucleotide sequence ID" value="NZ_JMCC02000069.1"/>
</dbReference>
<dbReference type="GO" id="GO:0004672">
    <property type="term" value="F:protein kinase activity"/>
    <property type="evidence" value="ECO:0007669"/>
    <property type="project" value="InterPro"/>
</dbReference>
<evidence type="ECO:0000313" key="4">
    <source>
        <dbReference type="EMBL" id="KIG14641.1"/>
    </source>
</evidence>
<accession>A0A0C2CTY8</accession>
<dbReference type="InterPro" id="IPR041664">
    <property type="entry name" value="AAA_16"/>
</dbReference>
<evidence type="ECO:0000313" key="5">
    <source>
        <dbReference type="Proteomes" id="UP000031599"/>
    </source>
</evidence>
<dbReference type="InterPro" id="IPR011009">
    <property type="entry name" value="Kinase-like_dom_sf"/>
</dbReference>
<dbReference type="InterPro" id="IPR000719">
    <property type="entry name" value="Prot_kinase_dom"/>
</dbReference>
<dbReference type="SUPFAM" id="SSF55781">
    <property type="entry name" value="GAF domain-like"/>
    <property type="match status" value="1"/>
</dbReference>
<dbReference type="GO" id="GO:0009190">
    <property type="term" value="P:cyclic nucleotide biosynthetic process"/>
    <property type="evidence" value="ECO:0007669"/>
    <property type="project" value="InterPro"/>
</dbReference>
<dbReference type="GO" id="GO:0016020">
    <property type="term" value="C:membrane"/>
    <property type="evidence" value="ECO:0007669"/>
    <property type="project" value="UniProtKB-SubCell"/>
</dbReference>
<dbReference type="Pfam" id="PF13191">
    <property type="entry name" value="AAA_16"/>
    <property type="match status" value="1"/>
</dbReference>
<organism evidence="4 5">
    <name type="scientific">Enhygromyxa salina</name>
    <dbReference type="NCBI Taxonomy" id="215803"/>
    <lineage>
        <taxon>Bacteria</taxon>
        <taxon>Pseudomonadati</taxon>
        <taxon>Myxococcota</taxon>
        <taxon>Polyangia</taxon>
        <taxon>Nannocystales</taxon>
        <taxon>Nannocystaceae</taxon>
        <taxon>Enhygromyxa</taxon>
    </lineage>
</organism>
<reference evidence="4 5" key="1">
    <citation type="submission" date="2014-12" db="EMBL/GenBank/DDBJ databases">
        <title>Genome assembly of Enhygromyxa salina DSM 15201.</title>
        <authorList>
            <person name="Sharma G."/>
            <person name="Subramanian S."/>
        </authorList>
    </citation>
    <scope>NUCLEOTIDE SEQUENCE [LARGE SCALE GENOMIC DNA]</scope>
    <source>
        <strain evidence="4 5">DSM 15201</strain>
    </source>
</reference>
<dbReference type="InterPro" id="IPR029016">
    <property type="entry name" value="GAF-like_dom_sf"/>
</dbReference>
<dbReference type="PANTHER" id="PTHR43642:SF1">
    <property type="entry name" value="HYBRID SIGNAL TRANSDUCTION HISTIDINE KINASE G"/>
    <property type="match status" value="1"/>
</dbReference>
<proteinExistence type="predicted"/>
<dbReference type="InterPro" id="IPR027417">
    <property type="entry name" value="P-loop_NTPase"/>
</dbReference>
<dbReference type="InterPro" id="IPR053159">
    <property type="entry name" value="Hybrid_Histidine_Kinase"/>
</dbReference>
<comment type="subcellular location">
    <subcellularLocation>
        <location evidence="1">Membrane</location>
        <topology evidence="1">Single-pass membrane protein</topology>
    </subcellularLocation>
</comment>
<dbReference type="InterPro" id="IPR001054">
    <property type="entry name" value="A/G_cyclase"/>
</dbReference>
<name>A0A0C2CTY8_9BACT</name>
<dbReference type="Pfam" id="PF00069">
    <property type="entry name" value="Pkinase"/>
    <property type="match status" value="1"/>
</dbReference>
<dbReference type="SUPFAM" id="SSF52540">
    <property type="entry name" value="P-loop containing nucleoside triphosphate hydrolases"/>
    <property type="match status" value="1"/>
</dbReference>
<gene>
    <name evidence="4" type="ORF">DB30_06520</name>
</gene>
<dbReference type="GO" id="GO:0005524">
    <property type="term" value="F:ATP binding"/>
    <property type="evidence" value="ECO:0007669"/>
    <property type="project" value="InterPro"/>
</dbReference>
<dbReference type="CDD" id="cd07302">
    <property type="entry name" value="CHD"/>
    <property type="match status" value="1"/>
</dbReference>
<dbReference type="InterPro" id="IPR003018">
    <property type="entry name" value="GAF"/>
</dbReference>
<feature type="domain" description="Protein kinase" evidence="2">
    <location>
        <begin position="6"/>
        <end position="263"/>
    </location>
</feature>
<dbReference type="Proteomes" id="UP000031599">
    <property type="component" value="Unassembled WGS sequence"/>
</dbReference>
<dbReference type="PANTHER" id="PTHR43642">
    <property type="entry name" value="HYBRID SIGNAL TRANSDUCTION HISTIDINE KINASE G"/>
    <property type="match status" value="1"/>
</dbReference>
<dbReference type="Gene3D" id="3.40.50.300">
    <property type="entry name" value="P-loop containing nucleotide triphosphate hydrolases"/>
    <property type="match status" value="1"/>
</dbReference>
<evidence type="ECO:0000259" key="2">
    <source>
        <dbReference type="PROSITE" id="PS50011"/>
    </source>
</evidence>
<dbReference type="Gene3D" id="3.30.450.40">
    <property type="match status" value="1"/>
</dbReference>
<evidence type="ECO:0000259" key="3">
    <source>
        <dbReference type="PROSITE" id="PS50125"/>
    </source>
</evidence>
<dbReference type="SUPFAM" id="SSF55073">
    <property type="entry name" value="Nucleotide cyclase"/>
    <property type="match status" value="1"/>
</dbReference>
<dbReference type="SUPFAM" id="SSF56112">
    <property type="entry name" value="Protein kinase-like (PK-like)"/>
    <property type="match status" value="1"/>
</dbReference>
<protein>
    <submittedName>
        <fullName evidence="4">Adenylate cyclase</fullName>
    </submittedName>
</protein>
<dbReference type="PROSITE" id="PS50011">
    <property type="entry name" value="PROTEIN_KINASE_DOM"/>
    <property type="match status" value="1"/>
</dbReference>
<sequence length="1783" mass="195513">MASSVYKIEELLYRNARTQTYRARHRDTGEKVLIRIPAARKGPVTLRREHEILELLGQGPTPVHPREADLDAAMAVVTPDPGGVVLKPLLGSGFDLDTMLALAKSLVTAIDRAHQQRVVLRDVTPHNVLVDLSERRVSLISYGLASRVSRERSSIGGTGATDGILAYVSPEQTGRMNREVDYRTDFYSLGVTLYELATGELPFSGSDPVELVHAHIARNPPRPRSKSAGIPRALSALILKLLAKNAEDRYRTASGILRDLERIEAQLARGVDESMVLGRDDLSEQFLIPQELYGREAEFACALELFERVADGRPELLLVSGYSGIGKTALVYELHRPTVVRRGFFAAGKFDVRAQTVPYSGFVAAFRDLLLQLLTESAESVAQYKRNFQATLGDQAQVLIELVPELELLIGKQPPVPVVDAAMAEQRLRGLLTRFVQVFTAELRPLVIFLDDLQWADAASMKLLKHLASNADSRSLLMIGAYRDNEIGPKHPLTLALADLRDTEVTLTELELRALDAGSVTKLVADTLHEDSDRVVELTALLRDKTGGNPFFLRQFFASLHEGGDLTWQPGGVSLDAEVGETSNWSWDIAALRAKGYTENVIALMVSKLRRLADRSQRVIELAACIGSRFDAMTLATVMDCSVDEVVEELWAAVQLGLVRADETGELNVRYRFAHDRVQEAGYSLLDAQARRRAHLRIGRLLWEGRPGEQQIEEQLFDICRHFNMCIELIDDADERRRIASLELAAGRQAKASTAYEAARSYFVAGLELAGGDQAWARGQELAFALHRELAECEYLIGDAEAADLHFDQILEHARTELARVEIYKLKATLSYHSAKYPEALAAARAGLLVLGHEFPDVSDAAGLDALAAKEGATLAKLLEGHSISAFVDLPAMVDPHALAEAELYNELSLIGMFYNPQLASIGALKRVTLSIERGNSRVSGPAYGAHGMVVGSALGDYESGYAFGKVGLELARRQGDRRAECQAAFWFAAFSNHWRAPIADGIPILKAGVEHALRIGAPIWAAYNTFFVPVHTLVSGARLDEVEDVVGRYQPLMDPLSAAGTRGYMQLVLSLTGRTPEPGTLSDAGFDDAAFIAQNSEPGRVLGLKHYYVAALTGLVLFGRSREAVELAESSLGSGDPAIVLFAQVVNAWWVFFQGMALCDLLSSEPANEHTDERRATADACCERLDLFARNAPSNFEAMRLLLQAEQSRLDGDQLDAMNGYDQAIMAAREHELVHIEAFANERTGRFHLEQGREKVAMGYLREASNRYAMWGASAKVEQLRQEFPDAVADSHAQQDEGDLTSRDPRGIDLASVLKSSRVLTSEIDLQRLLETTLTIVLENAGAERGVLLIAEGDELRVEASGRLDGPRADIQTFADAPISLEQAEDLPVCVSVAQYVARTGDTMVLDDAHARGRVVQNPYISSSRVRSIICTPLVHQGRLFGVIYLENNLVAGAFTPGRVETLKLIASHSVIAIQNARLYANLNRYSQDLERVNKSMSRFVPSEFLGCLGKDTLLEVGLGLSVSKDMSILFSDIRGFTSMIESLPTRQHIEFINEYLQYMEPPIATNHGFVDSYIGDAIMALFEGTSDSAVQAAVDMSAELRELNGKRAARGEAPVNMGVGINSGPLTLGTIGGPTRIKCGVIGESVNLAARVQELTKRYQTFLLVTDSCIGALADPARYTSRVVGRVTVAGSQIPTTLFEVIDAEMRLPVRDAKLASLAGYERGIESFYAARFDEAAVEFDACLRVCPQDIPARLMRNDCDYFRRVGVPSDWTGVARLDTK</sequence>
<dbReference type="GO" id="GO:0004016">
    <property type="term" value="F:adenylate cyclase activity"/>
    <property type="evidence" value="ECO:0007669"/>
    <property type="project" value="UniProtKB-ARBA"/>
</dbReference>
<dbReference type="SMART" id="SM00065">
    <property type="entry name" value="GAF"/>
    <property type="match status" value="1"/>
</dbReference>
<dbReference type="GO" id="GO:0035556">
    <property type="term" value="P:intracellular signal transduction"/>
    <property type="evidence" value="ECO:0007669"/>
    <property type="project" value="InterPro"/>
</dbReference>